<comment type="subcellular location">
    <subcellularLocation>
        <location evidence="1">Cell membrane</location>
        <topology evidence="1">Lipid-anchor</topology>
    </subcellularLocation>
    <subcellularLocation>
        <location evidence="2">Periplasm</location>
    </subcellularLocation>
</comment>
<accession>A0A084J4S5</accession>
<evidence type="ECO:0000313" key="16">
    <source>
        <dbReference type="EMBL" id="EJR37311.1"/>
    </source>
</evidence>
<dbReference type="PIRSF" id="PIRSF002741">
    <property type="entry name" value="MppA"/>
    <property type="match status" value="1"/>
</dbReference>
<evidence type="ECO:0000313" key="20">
    <source>
        <dbReference type="Proteomes" id="UP000006976"/>
    </source>
</evidence>
<evidence type="ECO:0000256" key="9">
    <source>
        <dbReference type="ARBA" id="ARBA00023139"/>
    </source>
</evidence>
<dbReference type="GO" id="GO:0030288">
    <property type="term" value="C:outer membrane-bounded periplasmic space"/>
    <property type="evidence" value="ECO:0007669"/>
    <property type="project" value="UniProtKB-ARBA"/>
</dbReference>
<keyword evidence="9" id="KW-0564">Palmitate</keyword>
<keyword evidence="23" id="KW-1185">Reference proteome</keyword>
<dbReference type="PANTHER" id="PTHR30290:SF10">
    <property type="entry name" value="PERIPLASMIC OLIGOPEPTIDE-BINDING PROTEIN-RELATED"/>
    <property type="match status" value="1"/>
</dbReference>
<evidence type="ECO:0000256" key="12">
    <source>
        <dbReference type="ARBA" id="ARBA00063980"/>
    </source>
</evidence>
<feature type="chain" id="PRO_5044540240" description="Periplasmic oligopeptide-binding protein OppA" evidence="14">
    <location>
        <begin position="22"/>
        <end position="551"/>
    </location>
</feature>
<sequence>MKKKIPLLLASTLTASMLLGACSYQKEDAKAKGKENTTSSSNGKQILNLTELSEIPSMDASLASDSASSTALNNTMEGLYRTGKDQKRMPGIAEDVQKLDDGKKYIFKLRKDAKWSNGEPVTAKDFVYSWKRAVNPDTKATYSYIMFDIKNAEKIHKKELPADQLGVKAIDDYTLEVELDNPVPYFIDLTVYPVFYPLNENFVKSQGDKFGLEANTTLYNGPFVMSDWKHEQSFQFKKNPSYWDNKTVKIEEINFNIVKNTSTDVNLYETNSIDRAALTSEFVDKFRQTPEFQTRKEAGVAYLRFNQNNKYLSNKNLRKAISMSFDRDNIAKVILNNGAIGAYGFVGKDFAEGPNKKDFRAENGNLVETDSKEAKKLWETAKKELGTDKIELEFLSFDNEDAKKIGEFLKGEMEKNLPGLTIKIKQQPFAQKNKLEDSQEYDMAFGIWGPDFPDPVSYLDMFVTNGSQNKTGYSNPKYDELILKAKTDTKDLQARWNNLLEVEKILIKEDAVITPIFQKGSAYVVKGAVKDIIPINYGGRLTYKWASVEQK</sequence>
<evidence type="ECO:0000313" key="18">
    <source>
        <dbReference type="EMBL" id="PJN70319.1"/>
    </source>
</evidence>
<name>A0A084J4S5_BACMY</name>
<keyword evidence="4" id="KW-0813">Transport</keyword>
<dbReference type="Proteomes" id="UP000006976">
    <property type="component" value="Unassembled WGS sequence"/>
</dbReference>
<dbReference type="Pfam" id="PF00496">
    <property type="entry name" value="SBP_bac_5"/>
    <property type="match status" value="1"/>
</dbReference>
<keyword evidence="10" id="KW-1015">Disulfide bond</keyword>
<evidence type="ECO:0000256" key="10">
    <source>
        <dbReference type="ARBA" id="ARBA00023157"/>
    </source>
</evidence>
<keyword evidence="7" id="KW-0571">Peptide transport</keyword>
<keyword evidence="5 14" id="KW-0732">Signal</keyword>
<dbReference type="InterPro" id="IPR039424">
    <property type="entry name" value="SBP_5"/>
</dbReference>
<organism evidence="17 21">
    <name type="scientific">Bacillus mycoides</name>
    <dbReference type="NCBI Taxonomy" id="1405"/>
    <lineage>
        <taxon>Bacteria</taxon>
        <taxon>Bacillati</taxon>
        <taxon>Bacillota</taxon>
        <taxon>Bacilli</taxon>
        <taxon>Bacillales</taxon>
        <taxon>Bacillaceae</taxon>
        <taxon>Bacillus</taxon>
        <taxon>Bacillus cereus group</taxon>
    </lineage>
</organism>
<dbReference type="GO" id="GO:0043190">
    <property type="term" value="C:ATP-binding cassette (ABC) transporter complex"/>
    <property type="evidence" value="ECO:0007669"/>
    <property type="project" value="InterPro"/>
</dbReference>
<dbReference type="Proteomes" id="UP000236165">
    <property type="component" value="Unassembled WGS sequence"/>
</dbReference>
<evidence type="ECO:0000256" key="13">
    <source>
        <dbReference type="ARBA" id="ARBA00072558"/>
    </source>
</evidence>
<evidence type="ECO:0000313" key="19">
    <source>
        <dbReference type="EMBL" id="QQA17112.1"/>
    </source>
</evidence>
<dbReference type="CDD" id="cd08504">
    <property type="entry name" value="PBP2_OppA"/>
    <property type="match status" value="1"/>
</dbReference>
<dbReference type="GO" id="GO:1904680">
    <property type="term" value="F:peptide transmembrane transporter activity"/>
    <property type="evidence" value="ECO:0007669"/>
    <property type="project" value="TreeGrafter"/>
</dbReference>
<evidence type="ECO:0000259" key="15">
    <source>
        <dbReference type="Pfam" id="PF00496"/>
    </source>
</evidence>
<dbReference type="PANTHER" id="PTHR30290">
    <property type="entry name" value="PERIPLASMIC BINDING COMPONENT OF ABC TRANSPORTER"/>
    <property type="match status" value="1"/>
</dbReference>
<feature type="signal peptide" evidence="14">
    <location>
        <begin position="1"/>
        <end position="21"/>
    </location>
</feature>
<accession>A0A0B5S5T8</accession>
<dbReference type="Gene3D" id="3.10.105.10">
    <property type="entry name" value="Dipeptide-binding Protein, Domain 3"/>
    <property type="match status" value="1"/>
</dbReference>
<reference evidence="17 21" key="3">
    <citation type="submission" date="2017-01" db="EMBL/GenBank/DDBJ databases">
        <title>Bacillus cereus isolates.</title>
        <authorList>
            <person name="Beno S.M."/>
        </authorList>
    </citation>
    <scope>NUCLEOTIDE SEQUENCE [LARGE SCALE GENOMIC DNA]</scope>
    <source>
        <strain evidence="17 21">FSL W7-1108</strain>
    </source>
</reference>
<dbReference type="FunFam" id="3.40.190.10:FF:000018">
    <property type="entry name" value="Oligopeptide ABC transporter, oligopeptide-binding protein"/>
    <property type="match status" value="1"/>
</dbReference>
<dbReference type="EMBL" id="AHEV01000023">
    <property type="protein sequence ID" value="EJR37311.1"/>
    <property type="molecule type" value="Genomic_DNA"/>
</dbReference>
<keyword evidence="8" id="KW-0653">Protein transport</keyword>
<comment type="subunit">
    <text evidence="12">The complex is composed of two ATP-binding proteins (OppD and OppF), two transmembrane proteins (OppB and OppC) and a solute-binding protein (OppA).</text>
</comment>
<dbReference type="FunFam" id="3.10.105.10:FF:000001">
    <property type="entry name" value="Oligopeptide ABC transporter, oligopeptide-binding protein"/>
    <property type="match status" value="1"/>
</dbReference>
<accession>J8IIK6</accession>
<evidence type="ECO:0000256" key="14">
    <source>
        <dbReference type="SAM" id="SignalP"/>
    </source>
</evidence>
<dbReference type="PROSITE" id="PS51257">
    <property type="entry name" value="PROKAR_LIPOPROTEIN"/>
    <property type="match status" value="1"/>
</dbReference>
<proteinExistence type="inferred from homology"/>
<dbReference type="RefSeq" id="WP_002125925.1">
    <property type="nucleotide sequence ID" value="NZ_CP009692.1"/>
</dbReference>
<reference evidence="19 23" key="4">
    <citation type="submission" date="2020-12" db="EMBL/GenBank/DDBJ databases">
        <title>FDA dAtabase for Regulatory Grade micrObial Sequences (FDA-ARGOS): Supporting development and validation of Infectious Disease Dx tests.</title>
        <authorList>
            <person name="Nelson B."/>
            <person name="Plummer A."/>
            <person name="Tallon L."/>
            <person name="Sadzewicz L."/>
            <person name="Zhao X."/>
            <person name="Boylan J."/>
            <person name="Ott S."/>
            <person name="Bowen H."/>
            <person name="Vavikolanu K."/>
            <person name="Mehta A."/>
            <person name="Aluvathingal J."/>
            <person name="Nadendla S."/>
            <person name="Myers T."/>
            <person name="Yan Y."/>
            <person name="Sichtig H."/>
        </authorList>
    </citation>
    <scope>NUCLEOTIDE SEQUENCE [LARGE SCALE GENOMIC DNA]</scope>
    <source>
        <strain evidence="19 23">FDAARGOS_924</strain>
    </source>
</reference>
<dbReference type="KEGG" id="bmyo:BG05_4714"/>
<reference evidence="18 22" key="2">
    <citation type="submission" date="2016-10" db="EMBL/GenBank/DDBJ databases">
        <title>Genome Sequence of Bacillus weihenstephanensis GM6LP.</title>
        <authorList>
            <person name="Poehlein A."/>
            <person name="Wemheuer F."/>
            <person name="Hollensteiner J."/>
            <person name="Wemheuer B."/>
        </authorList>
    </citation>
    <scope>NUCLEOTIDE SEQUENCE [LARGE SCALE GENOMIC DNA]</scope>
    <source>
        <strain evidence="18 22">GM6LP</strain>
    </source>
</reference>
<dbReference type="Proteomes" id="UP000596196">
    <property type="component" value="Chromosome"/>
</dbReference>
<evidence type="ECO:0000313" key="17">
    <source>
        <dbReference type="EMBL" id="OOR07699.1"/>
    </source>
</evidence>
<evidence type="ECO:0000256" key="2">
    <source>
        <dbReference type="ARBA" id="ARBA00004418"/>
    </source>
</evidence>
<evidence type="ECO:0000256" key="5">
    <source>
        <dbReference type="ARBA" id="ARBA00022729"/>
    </source>
</evidence>
<dbReference type="Gene3D" id="3.40.190.10">
    <property type="entry name" value="Periplasmic binding protein-like II"/>
    <property type="match status" value="1"/>
</dbReference>
<evidence type="ECO:0000256" key="11">
    <source>
        <dbReference type="ARBA" id="ARBA00023288"/>
    </source>
</evidence>
<dbReference type="EMBL" id="MKZQ01000035">
    <property type="protein sequence ID" value="PJN70319.1"/>
    <property type="molecule type" value="Genomic_DNA"/>
</dbReference>
<protein>
    <recommendedName>
        <fullName evidence="13">Periplasmic oligopeptide-binding protein OppA</fullName>
    </recommendedName>
</protein>
<evidence type="ECO:0000313" key="21">
    <source>
        <dbReference type="Proteomes" id="UP000190696"/>
    </source>
</evidence>
<dbReference type="GO" id="GO:0015833">
    <property type="term" value="P:peptide transport"/>
    <property type="evidence" value="ECO:0007669"/>
    <property type="project" value="UniProtKB-KW"/>
</dbReference>
<dbReference type="InterPro" id="IPR030678">
    <property type="entry name" value="Peptide/Ni-bd"/>
</dbReference>
<dbReference type="GO" id="GO:0015031">
    <property type="term" value="P:protein transport"/>
    <property type="evidence" value="ECO:0007669"/>
    <property type="project" value="UniProtKB-KW"/>
</dbReference>
<reference evidence="16 20" key="1">
    <citation type="submission" date="2012-04" db="EMBL/GenBank/DDBJ databases">
        <title>The Genome Sequence of Bacillus cereus VD078.</title>
        <authorList>
            <consortium name="The Broad Institute Genome Sequencing Platform"/>
            <consortium name="The Broad Institute Genome Sequencing Center for Infectious Disease"/>
            <person name="Feldgarden M."/>
            <person name="Van der Auwera G.A."/>
            <person name="Mahillon J."/>
            <person name="Duprez V."/>
            <person name="Timmery S."/>
            <person name="Mattelet C."/>
            <person name="Dierick K."/>
            <person name="Sun M."/>
            <person name="Yu Z."/>
            <person name="Zhu L."/>
            <person name="Hu X."/>
            <person name="Shank E.B."/>
            <person name="Swiecicka I."/>
            <person name="Hansen B.M."/>
            <person name="Andrup L."/>
            <person name="Young S.K."/>
            <person name="Zeng Q."/>
            <person name="Gargeya S."/>
            <person name="Fitzgerald M."/>
            <person name="Haas B."/>
            <person name="Abouelleil A."/>
            <person name="Alvarado L."/>
            <person name="Arachchi H.M."/>
            <person name="Berlin A."/>
            <person name="Chapman S.B."/>
            <person name="Goldberg J."/>
            <person name="Griggs A."/>
            <person name="Gujja S."/>
            <person name="Hansen M."/>
            <person name="Howarth C."/>
            <person name="Imamovic A."/>
            <person name="Larimer J."/>
            <person name="McCowen C."/>
            <person name="Montmayeur A."/>
            <person name="Murphy C."/>
            <person name="Neiman D."/>
            <person name="Pearson M."/>
            <person name="Priest M."/>
            <person name="Roberts A."/>
            <person name="Saif S."/>
            <person name="Shea T."/>
            <person name="Sisk P."/>
            <person name="Sykes S."/>
            <person name="Wortman J."/>
            <person name="Nusbaum C."/>
            <person name="Birren B."/>
        </authorList>
    </citation>
    <scope>NUCLEOTIDE SEQUENCE [LARGE SCALE GENOMIC DNA]</scope>
    <source>
        <strain evidence="16 20">VD078</strain>
    </source>
</reference>
<dbReference type="SUPFAM" id="SSF53850">
    <property type="entry name" value="Periplasmic binding protein-like II"/>
    <property type="match status" value="1"/>
</dbReference>
<evidence type="ECO:0000256" key="7">
    <source>
        <dbReference type="ARBA" id="ARBA00022856"/>
    </source>
</evidence>
<dbReference type="Proteomes" id="UP000190696">
    <property type="component" value="Unassembled WGS sequence"/>
</dbReference>
<dbReference type="Gene3D" id="3.90.76.10">
    <property type="entry name" value="Dipeptide-binding Protein, Domain 1"/>
    <property type="match status" value="1"/>
</dbReference>
<evidence type="ECO:0000256" key="1">
    <source>
        <dbReference type="ARBA" id="ARBA00004193"/>
    </source>
</evidence>
<dbReference type="AlphaFoldDB" id="A0A084J4S5"/>
<evidence type="ECO:0000313" key="22">
    <source>
        <dbReference type="Proteomes" id="UP000236165"/>
    </source>
</evidence>
<keyword evidence="11" id="KW-0449">Lipoprotein</keyword>
<gene>
    <name evidence="18" type="primary">dppE_5</name>
    <name evidence="18" type="ORF">BACWE_33600</name>
    <name evidence="17" type="ORF">BW900_04100</name>
    <name evidence="19" type="ORF">I6G81_06515</name>
    <name evidence="16" type="ORF">III_04180</name>
</gene>
<dbReference type="EMBL" id="MUAI01000002">
    <property type="protein sequence ID" value="OOR07699.1"/>
    <property type="molecule type" value="Genomic_DNA"/>
</dbReference>
<comment type="similarity">
    <text evidence="3">Belongs to the bacterial solute-binding protein 5 family.</text>
</comment>
<keyword evidence="6" id="KW-0574">Periplasm</keyword>
<evidence type="ECO:0000256" key="4">
    <source>
        <dbReference type="ARBA" id="ARBA00022448"/>
    </source>
</evidence>
<evidence type="ECO:0000256" key="8">
    <source>
        <dbReference type="ARBA" id="ARBA00022927"/>
    </source>
</evidence>
<dbReference type="EMBL" id="CP065877">
    <property type="protein sequence ID" value="QQA17112.1"/>
    <property type="molecule type" value="Genomic_DNA"/>
</dbReference>
<dbReference type="FunFam" id="3.90.76.10:FF:000001">
    <property type="entry name" value="Oligopeptide ABC transporter substrate-binding protein"/>
    <property type="match status" value="1"/>
</dbReference>
<evidence type="ECO:0000256" key="6">
    <source>
        <dbReference type="ARBA" id="ARBA00022764"/>
    </source>
</evidence>
<evidence type="ECO:0000313" key="23">
    <source>
        <dbReference type="Proteomes" id="UP000596196"/>
    </source>
</evidence>
<feature type="domain" description="Solute-binding protein family 5" evidence="15">
    <location>
        <begin position="89"/>
        <end position="469"/>
    </location>
</feature>
<evidence type="ECO:0000256" key="3">
    <source>
        <dbReference type="ARBA" id="ARBA00005695"/>
    </source>
</evidence>
<dbReference type="InterPro" id="IPR000914">
    <property type="entry name" value="SBP_5_dom"/>
</dbReference>